<evidence type="ECO:0000256" key="8">
    <source>
        <dbReference type="SAM" id="MobiDB-lite"/>
    </source>
</evidence>
<evidence type="ECO:0000256" key="3">
    <source>
        <dbReference type="ARBA" id="ARBA00022574"/>
    </source>
</evidence>
<dbReference type="FunFam" id="3.90.190.10:FF:000081">
    <property type="entry name" value="Tyrosine phosphatase type IVA"/>
    <property type="match status" value="1"/>
</dbReference>
<dbReference type="CDD" id="cd14500">
    <property type="entry name" value="PTP-IVa"/>
    <property type="match status" value="1"/>
</dbReference>
<dbReference type="InterPro" id="IPR028021">
    <property type="entry name" value="Katanin_C-terminal"/>
</dbReference>
<dbReference type="GO" id="GO:0016020">
    <property type="term" value="C:membrane"/>
    <property type="evidence" value="ECO:0007669"/>
    <property type="project" value="TreeGrafter"/>
</dbReference>
<keyword evidence="6" id="KW-0131">Cell cycle</keyword>
<feature type="compositionally biased region" description="Low complexity" evidence="8">
    <location>
        <begin position="683"/>
        <end position="692"/>
    </location>
</feature>
<dbReference type="OrthoDB" id="432953at2759"/>
<evidence type="ECO:0000313" key="11">
    <source>
        <dbReference type="EMBL" id="CAD7273454.1"/>
    </source>
</evidence>
<gene>
    <name evidence="6" type="primary">KATNB1</name>
    <name evidence="11" type="ORF">NMOB1V02_LOCUS1340</name>
</gene>
<dbReference type="FunFam" id="2.130.10.10:FF:000462">
    <property type="entry name" value="Katanin p80 WD40 repeat-containing subunit B1"/>
    <property type="match status" value="1"/>
</dbReference>
<keyword evidence="6" id="KW-0132">Cell division</keyword>
<dbReference type="SUPFAM" id="SSF52799">
    <property type="entry name" value="(Phosphotyrosine protein) phosphatases II"/>
    <property type="match status" value="1"/>
</dbReference>
<dbReference type="GO" id="GO:0008017">
    <property type="term" value="F:microtubule binding"/>
    <property type="evidence" value="ECO:0007669"/>
    <property type="project" value="UniProtKB-UniRule"/>
</dbReference>
<dbReference type="GO" id="GO:0005813">
    <property type="term" value="C:centrosome"/>
    <property type="evidence" value="ECO:0007669"/>
    <property type="project" value="UniProtKB-SubCell"/>
</dbReference>
<feature type="compositionally biased region" description="Polar residues" evidence="8">
    <location>
        <begin position="655"/>
        <end position="665"/>
    </location>
</feature>
<sequence length="2029" mass="225124">MGNAETKINFRKAVVQLTSKTQPVDPGDEDFWNQFWCESSIQCMSDVFTLIPGPEVRALREEIPSNLATLCYKAVEKLVRSAESSSLSTAEEQHIVLNCARLLTRLLPYIFEDDEWRLFFWSNLPRDENGAASEPPAEGTALAYSLLTAVTDLLFCPDFTVQSSKKSGPDRHEDLHSIDSCEYIWAPGVGFAATPPMNRQHDANRMELLKLLLACFGETIEPLVETALQLLVVVLDHDSSSGSTDQDASDDTDADEEKISSPDNLFINYLSRIHRDEDFAFILHGFTRLLNNPLQQTYLPNSAKKVHFHQELMVLFWKFCEYNKKFMFYVLKSSEVLDILVPILYHLNDSRADQARVGLMHIGVFILLLLSGERNFGVRLNKPFSASVPMDVPVFTGTHADLLVIVFHKIITTGHQRLQPLFDCLLTILVNVSPYLKTMSMVASTKLLHLLEAFSTPWFLFAAPNHHHLVFFLLEIFNNIIQYQFDGNSNLVYTIIRKRTVFHQLANLPTDIHAISKTLAAAGAKRASGVIPGQKPIPPPVKITTGVENGDEDHGPASPSPMEGSKPALPAEPGTLKASLAATPKIEKMTEQESAHPSDETLRDLTRLSMSNDLVDTLDSTSKQDPTLLDPETEFSTPSGSAIQPVSQWKLEISAENTETPAESTKGTRPEVANSREFRNPLSRAGSSSSSGKRSEWVPSQAWVSSWKQKLPLQTIMRLLQVLVPQVEKICIDKGLTDESEILRFLQHGTLVGLLPVPHPILIRKYQANAGTTNWFRTYIWGIIYLRNTDPPIWYDTNLFRRSANVGVIERDFEFPSQLFGDATGVDMGTFAAVAKRKNAVRTPGLDVKEWLCCRERRILVQTVSFFASARDSRACGAGDETWGLQDVPVSLFELSSRRESVWFIPCFVVVDNICSSVVVRHRRRRGSVGRFFIAGGFVFTWKGTKSGVISRNRVLCVVVIEVFHAVPLPNAARRSSTSFPFFRRRRRICGRTVAFGGRTCWMAPVGGVSSEFCKAQHNVGCGFMVVTIQSTFGAESGREKRESVKMATTVSVTGSGNVRVSSKCVTRLEPSQIEYKKLRFLITDRPDDAHIQAYIEELRKHNVRDVVRVCEPSYNAGSLEEAGISVLDLEFEDGTFPPAKVVDAWFDLLNRRFRDDSGSCVAVHCVAGLGRAPVLVALALIELGMKYEDAVDFIRQKRRGAINAKQLLLLEKYRPKSKLKLKNGQKHSCAIQYVCDRWCAEVVSFNFSLRYVSFVANHWELYLPNKDIVNEMAGLGRKQWKLQEFAAHDANVNSVALGRKSGRVLVTGGDDKKVNLWAVGKPNCIMALDGHTTPVECVRFSSTEELVCAGSLSGAIKVWDLEAAKIIRTLTGHKANIRCVITYKGHSSSVNGVKFSPDGQWIASGGDDAIVKLWDLRSGKLLKELLGHKGPVSCVEFHPNEFLLGSGSNDRRVVFWDLESFKMVSMTEADCGPIKCIYFENAGRCLYAGSQDTLKVYGWEPARTHDTLLLNWGKVHDISCAQNQLIGASFHSSVVSIYVVDWSSRGEDATARAIPAISNSHSRRSFDHNSRFLANRDSLALVKRSEDSDPMTTDPEDELGPELFIASESDYEAIFQPRSRELRRTPPPFEPPVAGDASPPPPPTTAKPVSSPRVSRESARGRNGISGTSPTLPAPANPRPSQASSHSIRSRSESRLEFRRRRSPPSENDRSSAIHDPSYSNVDANPGNEKAPEKSSSKWTNASVPSSLTNDALGMRHSPSESSIAQLTGGLMWASVGQPGLTCLGRFKRSSTADPVATKPVYPVEAVSQPDKRVAINADHAYNLDIEDFLPKKLSSMNLNLAPGASILAAADLSEAEVISHLVKGHNPVLGILQNRRKNLMLVNSTWNSKDVKGAMQVASSLDDMPTMVDFFGSLNLKASSWTLDLCVVALPVLLELLDTKYENYMLVACDSIKLIVKNFSSVIKTNVGTPYQTVGVDISREERHKKCLECYQSLVSIRSSVMKKQTLSGNLGRTFRDLLHLLVTYLD</sequence>
<dbReference type="InterPro" id="IPR026705">
    <property type="entry name" value="Hid-1/Ecm30"/>
</dbReference>
<feature type="region of interest" description="Disordered" evidence="8">
    <location>
        <begin position="530"/>
        <end position="573"/>
    </location>
</feature>
<dbReference type="InterPro" id="IPR000387">
    <property type="entry name" value="Tyr_Pase_dom"/>
</dbReference>
<comment type="function">
    <text evidence="6">Participates in a complex which severs microtubules in an ATP-dependent manner. May act to target the enzymatic subunit of this complex to sites of action such as the centrosome. Microtubule severing may promote rapid reorganization of cellular microtubule arrays and the release of microtubules from the centrosome following nucleation.</text>
</comment>
<dbReference type="Pfam" id="PF09742">
    <property type="entry name" value="Dymeclin"/>
    <property type="match status" value="1"/>
</dbReference>
<dbReference type="Pfam" id="PF13925">
    <property type="entry name" value="Katanin_con80"/>
    <property type="match status" value="1"/>
</dbReference>
<feature type="region of interest" description="Disordered" evidence="8">
    <location>
        <begin position="617"/>
        <end position="695"/>
    </location>
</feature>
<feature type="domain" description="Tyrosine specific protein phosphatases" evidence="10">
    <location>
        <begin position="1144"/>
        <end position="1210"/>
    </location>
</feature>
<evidence type="ECO:0000259" key="10">
    <source>
        <dbReference type="PROSITE" id="PS50056"/>
    </source>
</evidence>
<feature type="region of interest" description="Disordered" evidence="8">
    <location>
        <begin position="1619"/>
        <end position="1744"/>
    </location>
</feature>
<dbReference type="GO" id="GO:0000922">
    <property type="term" value="C:spindle pole"/>
    <property type="evidence" value="ECO:0007669"/>
    <property type="project" value="UniProtKB-SubCell"/>
</dbReference>
<dbReference type="PROSITE" id="PS50054">
    <property type="entry name" value="TYR_PHOSPHATASE_DUAL"/>
    <property type="match status" value="1"/>
</dbReference>
<organism evidence="11">
    <name type="scientific">Notodromas monacha</name>
    <dbReference type="NCBI Taxonomy" id="399045"/>
    <lineage>
        <taxon>Eukaryota</taxon>
        <taxon>Metazoa</taxon>
        <taxon>Ecdysozoa</taxon>
        <taxon>Arthropoda</taxon>
        <taxon>Crustacea</taxon>
        <taxon>Oligostraca</taxon>
        <taxon>Ostracoda</taxon>
        <taxon>Podocopa</taxon>
        <taxon>Podocopida</taxon>
        <taxon>Cypridocopina</taxon>
        <taxon>Cypridoidea</taxon>
        <taxon>Cyprididae</taxon>
        <taxon>Notodromas</taxon>
    </lineage>
</organism>
<dbReference type="SUPFAM" id="SSF50978">
    <property type="entry name" value="WD40 repeat-like"/>
    <property type="match status" value="1"/>
</dbReference>
<evidence type="ECO:0000256" key="7">
    <source>
        <dbReference type="PROSITE-ProRule" id="PRU00221"/>
    </source>
</evidence>
<evidence type="ECO:0000256" key="4">
    <source>
        <dbReference type="ARBA" id="ARBA00022737"/>
    </source>
</evidence>
<feature type="repeat" description="WD" evidence="7">
    <location>
        <begin position="1286"/>
        <end position="1328"/>
    </location>
</feature>
<comment type="subcellular location">
    <subcellularLocation>
        <location evidence="1 6">Cytoplasm</location>
        <location evidence="1 6">Cytoskeleton</location>
    </subcellularLocation>
    <subcellularLocation>
        <location evidence="6">Cytoplasm</location>
    </subcellularLocation>
    <subcellularLocation>
        <location evidence="6">Cytoplasm</location>
        <location evidence="6">Cytoskeleton</location>
        <location evidence="6">Microtubule organizing center</location>
        <location evidence="6">Centrosome</location>
    </subcellularLocation>
    <subcellularLocation>
        <location evidence="6">Cytoplasm</location>
        <location evidence="6">Cytoskeleton</location>
        <location evidence="6">Spindle pole</location>
    </subcellularLocation>
    <subcellularLocation>
        <location evidence="6">Cytoplasm</location>
        <location evidence="6">Cytoskeleton</location>
        <location evidence="6">Spindle</location>
    </subcellularLocation>
    <text evidence="6">Predominantly cytoplasmic. Localized to the interphase centrosome and mitotic spindle poles.</text>
</comment>
<keyword evidence="3 7" id="KW-0853">WD repeat</keyword>
<dbReference type="HAMAP" id="MF_03022">
    <property type="entry name" value="Katanin_p80_B1"/>
    <property type="match status" value="1"/>
</dbReference>
<feature type="compositionally biased region" description="Acidic residues" evidence="8">
    <location>
        <begin position="247"/>
        <end position="256"/>
    </location>
</feature>
<dbReference type="GO" id="GO:0000138">
    <property type="term" value="C:Golgi trans cisterna"/>
    <property type="evidence" value="ECO:0007669"/>
    <property type="project" value="TreeGrafter"/>
</dbReference>
<evidence type="ECO:0000256" key="6">
    <source>
        <dbReference type="HAMAP-Rule" id="MF_03022"/>
    </source>
</evidence>
<evidence type="ECO:0000313" key="12">
    <source>
        <dbReference type="Proteomes" id="UP000678499"/>
    </source>
</evidence>
<evidence type="ECO:0000256" key="1">
    <source>
        <dbReference type="ARBA" id="ARBA00004245"/>
    </source>
</evidence>
<dbReference type="Pfam" id="PF12722">
    <property type="entry name" value="Hid1"/>
    <property type="match status" value="1"/>
</dbReference>
<dbReference type="PANTHER" id="PTHR21575">
    <property type="entry name" value="PROTEIN HID1"/>
    <property type="match status" value="1"/>
</dbReference>
<evidence type="ECO:0000256" key="2">
    <source>
        <dbReference type="ARBA" id="ARBA00022490"/>
    </source>
</evidence>
<dbReference type="GO" id="GO:0005797">
    <property type="term" value="C:Golgi medial cisterna"/>
    <property type="evidence" value="ECO:0007669"/>
    <property type="project" value="TreeGrafter"/>
</dbReference>
<dbReference type="InterPro" id="IPR026962">
    <property type="entry name" value="KTNB1"/>
</dbReference>
<dbReference type="InterPro" id="IPR029021">
    <property type="entry name" value="Prot-tyrosine_phosphatase-like"/>
</dbReference>
<dbReference type="Pfam" id="PF00400">
    <property type="entry name" value="WD40"/>
    <property type="match status" value="4"/>
</dbReference>
<dbReference type="InterPro" id="IPR036322">
    <property type="entry name" value="WD40_repeat_dom_sf"/>
</dbReference>
<keyword evidence="2 6" id="KW-0963">Cytoplasm</keyword>
<protein>
    <recommendedName>
        <fullName evidence="6">Katanin p80 WD40 repeat-containing subunit B1</fullName>
        <shortName evidence="6">Katanin p80 subunit B1</shortName>
    </recommendedName>
    <alternativeName>
        <fullName evidence="6">p80 katanin</fullName>
    </alternativeName>
</protein>
<dbReference type="GO" id="GO:0051013">
    <property type="term" value="P:microtubule severing"/>
    <property type="evidence" value="ECO:0007669"/>
    <property type="project" value="UniProtKB-UniRule"/>
</dbReference>
<proteinExistence type="inferred from homology"/>
<dbReference type="PROSITE" id="PS50056">
    <property type="entry name" value="TYR_PHOSPHATASE_2"/>
    <property type="match status" value="1"/>
</dbReference>
<dbReference type="PROSITE" id="PS00678">
    <property type="entry name" value="WD_REPEATS_1"/>
    <property type="match status" value="2"/>
</dbReference>
<evidence type="ECO:0000259" key="9">
    <source>
        <dbReference type="PROSITE" id="PS50054"/>
    </source>
</evidence>
<feature type="repeat" description="WD" evidence="7">
    <location>
        <begin position="1384"/>
        <end position="1425"/>
    </location>
</feature>
<dbReference type="Gene3D" id="2.130.10.10">
    <property type="entry name" value="YVTN repeat-like/Quinoprotein amine dehydrogenase"/>
    <property type="match status" value="2"/>
</dbReference>
<dbReference type="InterPro" id="IPR001680">
    <property type="entry name" value="WD40_rpt"/>
</dbReference>
<dbReference type="CDD" id="cd00200">
    <property type="entry name" value="WD40"/>
    <property type="match status" value="1"/>
</dbReference>
<dbReference type="EMBL" id="OA882169">
    <property type="protein sequence ID" value="CAD7273454.1"/>
    <property type="molecule type" value="Genomic_DNA"/>
</dbReference>
<comment type="similarity">
    <text evidence="6">Belongs to the WD repeat KATNB1 family.</text>
</comment>
<accession>A0A7R9BGC5</accession>
<dbReference type="Gene3D" id="3.90.190.10">
    <property type="entry name" value="Protein tyrosine phosphatase superfamily"/>
    <property type="match status" value="1"/>
</dbReference>
<dbReference type="SMART" id="SM00320">
    <property type="entry name" value="WD40"/>
    <property type="match status" value="5"/>
</dbReference>
<dbReference type="InterPro" id="IPR019775">
    <property type="entry name" value="WD40_repeat_CS"/>
</dbReference>
<feature type="compositionally biased region" description="Basic and acidic residues" evidence="8">
    <location>
        <begin position="666"/>
        <end position="679"/>
    </location>
</feature>
<dbReference type="PROSITE" id="PS50294">
    <property type="entry name" value="WD_REPEATS_REGION"/>
    <property type="match status" value="4"/>
</dbReference>
<comment type="subunit">
    <text evidence="6">Interacts with KATNA1. This interaction enhances the microtubule binding and severing activity of KATNA1 and also targets this activity to the centrosome.</text>
</comment>
<dbReference type="InterPro" id="IPR020422">
    <property type="entry name" value="TYR_PHOSPHATASE_DUAL_dom"/>
</dbReference>
<reference evidence="11" key="1">
    <citation type="submission" date="2020-11" db="EMBL/GenBank/DDBJ databases">
        <authorList>
            <person name="Tran Van P."/>
        </authorList>
    </citation>
    <scope>NUCLEOTIDE SEQUENCE</scope>
</reference>
<feature type="domain" description="Tyrosine-protein phosphatase" evidence="9">
    <location>
        <begin position="1070"/>
        <end position="1223"/>
    </location>
</feature>
<keyword evidence="12" id="KW-1185">Reference proteome</keyword>
<keyword evidence="5 6" id="KW-0206">Cytoskeleton</keyword>
<dbReference type="GO" id="GO:0008352">
    <property type="term" value="C:katanin complex"/>
    <property type="evidence" value="ECO:0007669"/>
    <property type="project" value="InterPro"/>
</dbReference>
<evidence type="ECO:0000256" key="5">
    <source>
        <dbReference type="ARBA" id="ARBA00023212"/>
    </source>
</evidence>
<dbReference type="Proteomes" id="UP000678499">
    <property type="component" value="Unassembled WGS sequence"/>
</dbReference>
<feature type="region of interest" description="Disordered" evidence="8">
    <location>
        <begin position="239"/>
        <end position="259"/>
    </location>
</feature>
<dbReference type="PANTHER" id="PTHR21575:SF12">
    <property type="entry name" value="PROTEIN HID1"/>
    <property type="match status" value="1"/>
</dbReference>
<dbReference type="Pfam" id="PF22785">
    <property type="entry name" value="Tc-R-P"/>
    <property type="match status" value="1"/>
</dbReference>
<feature type="compositionally biased region" description="Polar residues" evidence="8">
    <location>
        <begin position="634"/>
        <end position="647"/>
    </location>
</feature>
<keyword evidence="4" id="KW-0677">Repeat</keyword>
<keyword evidence="6" id="KW-0498">Mitosis</keyword>
<dbReference type="GO" id="GO:0005874">
    <property type="term" value="C:microtubule"/>
    <property type="evidence" value="ECO:0007669"/>
    <property type="project" value="UniProtKB-KW"/>
</dbReference>
<feature type="repeat" description="WD" evidence="7">
    <location>
        <begin position="1329"/>
        <end position="1370"/>
    </location>
</feature>
<dbReference type="PROSITE" id="PS50082">
    <property type="entry name" value="WD_REPEATS_2"/>
    <property type="match status" value="4"/>
</dbReference>
<feature type="repeat" description="WD" evidence="7">
    <location>
        <begin position="1426"/>
        <end position="1467"/>
    </location>
</feature>
<dbReference type="InterPro" id="IPR015943">
    <property type="entry name" value="WD40/YVTN_repeat-like_dom_sf"/>
</dbReference>
<name>A0A7R9BGC5_9CRUS</name>
<keyword evidence="6" id="KW-0493">Microtubule</keyword>
<dbReference type="EMBL" id="CAJPEX010000132">
    <property type="protein sequence ID" value="CAG0913606.1"/>
    <property type="molecule type" value="Genomic_DNA"/>
</dbReference>
<dbReference type="GO" id="GO:0051301">
    <property type="term" value="P:cell division"/>
    <property type="evidence" value="ECO:0007669"/>
    <property type="project" value="UniProtKB-KW"/>
</dbReference>